<evidence type="ECO:0000313" key="2">
    <source>
        <dbReference type="Proteomes" id="UP000518752"/>
    </source>
</evidence>
<dbReference type="EMBL" id="JAACJN010000128">
    <property type="protein sequence ID" value="KAF5369247.1"/>
    <property type="molecule type" value="Genomic_DNA"/>
</dbReference>
<name>A0A8H5LTR5_9AGAR</name>
<evidence type="ECO:0008006" key="3">
    <source>
        <dbReference type="Google" id="ProtNLM"/>
    </source>
</evidence>
<evidence type="ECO:0000313" key="1">
    <source>
        <dbReference type="EMBL" id="KAF5369247.1"/>
    </source>
</evidence>
<organism evidence="1 2">
    <name type="scientific">Collybiopsis confluens</name>
    <dbReference type="NCBI Taxonomy" id="2823264"/>
    <lineage>
        <taxon>Eukaryota</taxon>
        <taxon>Fungi</taxon>
        <taxon>Dikarya</taxon>
        <taxon>Basidiomycota</taxon>
        <taxon>Agaricomycotina</taxon>
        <taxon>Agaricomycetes</taxon>
        <taxon>Agaricomycetidae</taxon>
        <taxon>Agaricales</taxon>
        <taxon>Marasmiineae</taxon>
        <taxon>Omphalotaceae</taxon>
        <taxon>Collybiopsis</taxon>
    </lineage>
</organism>
<reference evidence="1 2" key="1">
    <citation type="journal article" date="2020" name="ISME J.">
        <title>Uncovering the hidden diversity of litter-decomposition mechanisms in mushroom-forming fungi.</title>
        <authorList>
            <person name="Floudas D."/>
            <person name="Bentzer J."/>
            <person name="Ahren D."/>
            <person name="Johansson T."/>
            <person name="Persson P."/>
            <person name="Tunlid A."/>
        </authorList>
    </citation>
    <scope>NUCLEOTIDE SEQUENCE [LARGE SCALE GENOMIC DNA]</scope>
    <source>
        <strain evidence="1 2">CBS 406.79</strain>
    </source>
</reference>
<dbReference type="InterPro" id="IPR032675">
    <property type="entry name" value="LRR_dom_sf"/>
</dbReference>
<proteinExistence type="predicted"/>
<dbReference type="SUPFAM" id="SSF52047">
    <property type="entry name" value="RNI-like"/>
    <property type="match status" value="1"/>
</dbReference>
<keyword evidence="2" id="KW-1185">Reference proteome</keyword>
<dbReference type="AlphaFoldDB" id="A0A8H5LTR5"/>
<dbReference type="Proteomes" id="UP000518752">
    <property type="component" value="Unassembled WGS sequence"/>
</dbReference>
<accession>A0A8H5LTR5</accession>
<dbReference type="Gene3D" id="3.80.10.10">
    <property type="entry name" value="Ribonuclease Inhibitor"/>
    <property type="match status" value="1"/>
</dbReference>
<sequence>MSLETLGEHSSLGSAPIYRIPLEVLSQIFCFSIPEPDKDESSFLNIQLLAHCISTLARVESRWKNTVYATPALWSTFSLDGEDIRVNNVWMERWLSRSRVLPLDIALNFSDRSTDRASLLVGKFLQSHLRIRSLHLEGDIMAFLPVFHLPRDALPLLEELHLSIERVGNDLLQPLSSLLPPQPKAFGDSANLRRLKVEDCDELSILERLALPLQLLESLQLRSYNSNIDPTVYLRALNQCHALESLDIDLTGHYRGTISKIPCTLHSLKSLEARPRPVSSDHAFSLLSNLSAPSLEKFDLHFSSFELDRQLAQISDFQCRSGFLLRSLTLDLHHAQFDYATDFFDGILSLFPTVTCLRICYPLLGMQSMLITLLDILVIDPSTGPVFLPRLEEFTLEFKVVAGSAEPRMYPSLLTRMILSRWRSHPSDGGAAAAADNNDVLHLRGRRLTLVTLRGIKFSKDIAMLSELSGLRLDHK</sequence>
<protein>
    <recommendedName>
        <fullName evidence="3">F-box domain-containing protein</fullName>
    </recommendedName>
</protein>
<gene>
    <name evidence="1" type="ORF">D9757_013262</name>
</gene>
<comment type="caution">
    <text evidence="1">The sequence shown here is derived from an EMBL/GenBank/DDBJ whole genome shotgun (WGS) entry which is preliminary data.</text>
</comment>
<dbReference type="OrthoDB" id="2886770at2759"/>